<name>A0AAQ4DZL7_AMBAM</name>
<dbReference type="Gene3D" id="1.20.900.10">
    <property type="entry name" value="Dbl homology (DH) domain"/>
    <property type="match status" value="1"/>
</dbReference>
<feature type="compositionally biased region" description="Polar residues" evidence="1">
    <location>
        <begin position="705"/>
        <end position="726"/>
    </location>
</feature>
<dbReference type="Gene3D" id="3.40.50.10190">
    <property type="entry name" value="BRCT domain"/>
    <property type="match status" value="1"/>
</dbReference>
<dbReference type="InterPro" id="IPR049395">
    <property type="entry name" value="ECT2_PH"/>
</dbReference>
<evidence type="ECO:0000313" key="5">
    <source>
        <dbReference type="Proteomes" id="UP001321473"/>
    </source>
</evidence>
<comment type="caution">
    <text evidence="4">The sequence shown here is derived from an EMBL/GenBank/DDBJ whole genome shotgun (WGS) entry which is preliminary data.</text>
</comment>
<dbReference type="GO" id="GO:0005634">
    <property type="term" value="C:nucleus"/>
    <property type="evidence" value="ECO:0007669"/>
    <property type="project" value="InterPro"/>
</dbReference>
<organism evidence="4 5">
    <name type="scientific">Amblyomma americanum</name>
    <name type="common">Lone star tick</name>
    <dbReference type="NCBI Taxonomy" id="6943"/>
    <lineage>
        <taxon>Eukaryota</taxon>
        <taxon>Metazoa</taxon>
        <taxon>Ecdysozoa</taxon>
        <taxon>Arthropoda</taxon>
        <taxon>Chelicerata</taxon>
        <taxon>Arachnida</taxon>
        <taxon>Acari</taxon>
        <taxon>Parasitiformes</taxon>
        <taxon>Ixodida</taxon>
        <taxon>Ixodoidea</taxon>
        <taxon>Ixodidae</taxon>
        <taxon>Amblyomminae</taxon>
        <taxon>Amblyomma</taxon>
    </lineage>
</organism>
<evidence type="ECO:0000259" key="3">
    <source>
        <dbReference type="PROSITE" id="PS50172"/>
    </source>
</evidence>
<dbReference type="GO" id="GO:2000431">
    <property type="term" value="P:regulation of cytokinesis, actomyosin contractile ring assembly"/>
    <property type="evidence" value="ECO:0007669"/>
    <property type="project" value="InterPro"/>
</dbReference>
<evidence type="ECO:0000313" key="4">
    <source>
        <dbReference type="EMBL" id="KAK8767907.1"/>
    </source>
</evidence>
<dbReference type="Proteomes" id="UP001321473">
    <property type="component" value="Unassembled WGS sequence"/>
</dbReference>
<reference evidence="4 5" key="1">
    <citation type="journal article" date="2023" name="Arcadia Sci">
        <title>De novo assembly of a long-read Amblyomma americanum tick genome.</title>
        <authorList>
            <person name="Chou S."/>
            <person name="Poskanzer K.E."/>
            <person name="Rollins M."/>
            <person name="Thuy-Boun P.S."/>
        </authorList>
    </citation>
    <scope>NUCLEOTIDE SEQUENCE [LARGE SCALE GENOMIC DNA]</scope>
    <source>
        <strain evidence="4">F_SG_1</strain>
        <tissue evidence="4">Salivary glands</tissue>
    </source>
</reference>
<dbReference type="CDD" id="cd00160">
    <property type="entry name" value="RhoGEF"/>
    <property type="match status" value="1"/>
</dbReference>
<evidence type="ECO:0000256" key="1">
    <source>
        <dbReference type="SAM" id="MobiDB-lite"/>
    </source>
</evidence>
<dbReference type="PROSITE" id="PS50172">
    <property type="entry name" value="BRCT"/>
    <property type="match status" value="1"/>
</dbReference>
<dbReference type="InterPro" id="IPR001357">
    <property type="entry name" value="BRCT_dom"/>
</dbReference>
<dbReference type="GO" id="GO:0005096">
    <property type="term" value="F:GTPase activator activity"/>
    <property type="evidence" value="ECO:0007669"/>
    <property type="project" value="InterPro"/>
</dbReference>
<feature type="domain" description="BRCT" evidence="3">
    <location>
        <begin position="65"/>
        <end position="155"/>
    </location>
</feature>
<dbReference type="AlphaFoldDB" id="A0AAQ4DZL7"/>
<dbReference type="SMART" id="SM00325">
    <property type="entry name" value="RhoGEF"/>
    <property type="match status" value="1"/>
</dbReference>
<dbReference type="GO" id="GO:0005085">
    <property type="term" value="F:guanyl-nucleotide exchange factor activity"/>
    <property type="evidence" value="ECO:0007669"/>
    <property type="project" value="InterPro"/>
</dbReference>
<keyword evidence="5" id="KW-1185">Reference proteome</keyword>
<dbReference type="EMBL" id="JARKHS020024792">
    <property type="protein sequence ID" value="KAK8767907.1"/>
    <property type="molecule type" value="Genomic_DNA"/>
</dbReference>
<dbReference type="InterPro" id="IPR035899">
    <property type="entry name" value="DBL_dom_sf"/>
</dbReference>
<protein>
    <submittedName>
        <fullName evidence="4">Uncharacterized protein</fullName>
    </submittedName>
</protein>
<dbReference type="CDD" id="cd01229">
    <property type="entry name" value="PH_Ect2"/>
    <property type="match status" value="1"/>
</dbReference>
<dbReference type="Pfam" id="PF21242">
    <property type="entry name" value="ECT2_PH"/>
    <property type="match status" value="1"/>
</dbReference>
<dbReference type="SUPFAM" id="SSF52113">
    <property type="entry name" value="BRCT domain"/>
    <property type="match status" value="1"/>
</dbReference>
<evidence type="ECO:0000259" key="2">
    <source>
        <dbReference type="PROSITE" id="PS50010"/>
    </source>
</evidence>
<dbReference type="InterPro" id="IPR036420">
    <property type="entry name" value="BRCT_dom_sf"/>
</dbReference>
<dbReference type="PANTHER" id="PTHR16777:SF2">
    <property type="entry name" value="PROTEIN ECT2"/>
    <property type="match status" value="1"/>
</dbReference>
<dbReference type="GO" id="GO:0000281">
    <property type="term" value="P:mitotic cytokinesis"/>
    <property type="evidence" value="ECO:0007669"/>
    <property type="project" value="TreeGrafter"/>
</dbReference>
<accession>A0AAQ4DZL7</accession>
<feature type="domain" description="DH" evidence="2">
    <location>
        <begin position="255"/>
        <end position="447"/>
    </location>
</feature>
<sequence length="726" mass="81387">MSLSLKYSSQISVKLCFGTHSVVVCLFQLCGAMEIPIMKKEWLLKAWAHRDDRDFSATSEDMMKLRLEPFKGVQMAFLGFAPDEQKHMEEVALANGAVVEEPTDAGCNFLVVDDSNPVPPVVPPDIGPRTQVVRSEWFWASIQHNRCFMAGVYSYDFSPATPLRPSLDVVPKSESKRRKLRESLAQQLAQEAEQSVLVDPFSPESPRHRRRVSANNKSLTILDISLSPDKRNQVLDAVGEGQENVEPPDLSRMSKRQQVCMELLQTETNYVAILNTILTLFKNPLEDPSSVVMRGEPLLDSAEVRLIFGHLPPIYDVHRSLQMRLQAMVLSWSEDMSVGEAVLAHREAFAKAYPPFVNNFERVRETLAQCDRQRPRFHAFLKRCQTKPECGRQTLAELMIRPIQRLGSMILLLKEIQKRTPKNNKDFGELEKAIAALNEVMLNINEGKRKTESQVAMFDIFNDIEKCPPNILSGHRFFVTSLDVVEIGEGGLGRKGDALTLFLFSDLVEVCRRRGKAALASRSPAATLGRAGFPKTYKHIHMVYLYDIKRVVELEPADDNDVKDAFGLVLRLPTETCENLYTFVTEPSAPWRDFLCTLCLHMGKVYSAPDHTAFMKKMSIRELGLDPGALQTTLAKALKYAAKKGEKLSRALSITRRVATPKHRLSRAVSTFISPLRSMTNHPSPLHGMRSSSNINDPADDSPCGSPQRSGTVKSQSYGPSSSKCV</sequence>
<dbReference type="InterPro" id="IPR000219">
    <property type="entry name" value="DH_dom"/>
</dbReference>
<dbReference type="GO" id="GO:0005938">
    <property type="term" value="C:cell cortex"/>
    <property type="evidence" value="ECO:0007669"/>
    <property type="project" value="TreeGrafter"/>
</dbReference>
<feature type="region of interest" description="Disordered" evidence="1">
    <location>
        <begin position="676"/>
        <end position="726"/>
    </location>
</feature>
<dbReference type="GO" id="GO:0007399">
    <property type="term" value="P:nervous system development"/>
    <property type="evidence" value="ECO:0007669"/>
    <property type="project" value="TreeGrafter"/>
</dbReference>
<dbReference type="InterPro" id="IPR026817">
    <property type="entry name" value="Ect2"/>
</dbReference>
<dbReference type="PANTHER" id="PTHR16777">
    <property type="entry name" value="PROTEIN ECT2"/>
    <property type="match status" value="1"/>
</dbReference>
<dbReference type="Pfam" id="PF00621">
    <property type="entry name" value="RhoGEF"/>
    <property type="match status" value="1"/>
</dbReference>
<dbReference type="PROSITE" id="PS50010">
    <property type="entry name" value="DH_2"/>
    <property type="match status" value="1"/>
</dbReference>
<dbReference type="SUPFAM" id="SSF48065">
    <property type="entry name" value="DBL homology domain (DH-domain)"/>
    <property type="match status" value="1"/>
</dbReference>
<proteinExistence type="predicted"/>
<gene>
    <name evidence="4" type="ORF">V5799_005312</name>
</gene>